<accession>A0ACB8WBD9</accession>
<sequence length="26" mass="3074">MRVKMWIKTTKTCRHHSLAATPLCLF</sequence>
<dbReference type="Proteomes" id="UP000831701">
    <property type="component" value="Chromosome 13"/>
</dbReference>
<keyword evidence="2" id="KW-1185">Reference proteome</keyword>
<evidence type="ECO:0000313" key="2">
    <source>
        <dbReference type="Proteomes" id="UP000831701"/>
    </source>
</evidence>
<reference evidence="1" key="1">
    <citation type="submission" date="2022-04" db="EMBL/GenBank/DDBJ databases">
        <title>Jade perch genome.</title>
        <authorList>
            <person name="Chao B."/>
        </authorList>
    </citation>
    <scope>NUCLEOTIDE SEQUENCE</scope>
    <source>
        <strain evidence="1">CB-2022</strain>
    </source>
</reference>
<comment type="caution">
    <text evidence="1">The sequence shown here is derived from an EMBL/GenBank/DDBJ whole genome shotgun (WGS) entry which is preliminary data.</text>
</comment>
<proteinExistence type="predicted"/>
<organism evidence="1 2">
    <name type="scientific">Scortum barcoo</name>
    <name type="common">barcoo grunter</name>
    <dbReference type="NCBI Taxonomy" id="214431"/>
    <lineage>
        <taxon>Eukaryota</taxon>
        <taxon>Metazoa</taxon>
        <taxon>Chordata</taxon>
        <taxon>Craniata</taxon>
        <taxon>Vertebrata</taxon>
        <taxon>Euteleostomi</taxon>
        <taxon>Actinopterygii</taxon>
        <taxon>Neopterygii</taxon>
        <taxon>Teleostei</taxon>
        <taxon>Neoteleostei</taxon>
        <taxon>Acanthomorphata</taxon>
        <taxon>Eupercaria</taxon>
        <taxon>Centrarchiformes</taxon>
        <taxon>Terapontoidei</taxon>
        <taxon>Terapontidae</taxon>
        <taxon>Scortum</taxon>
    </lineage>
</organism>
<evidence type="ECO:0000313" key="1">
    <source>
        <dbReference type="EMBL" id="KAI3364582.1"/>
    </source>
</evidence>
<gene>
    <name evidence="1" type="ORF">L3Q82_011355</name>
</gene>
<protein>
    <submittedName>
        <fullName evidence="1">Uncharacterized protein</fullName>
    </submittedName>
</protein>
<dbReference type="EMBL" id="CM041543">
    <property type="protein sequence ID" value="KAI3364582.1"/>
    <property type="molecule type" value="Genomic_DNA"/>
</dbReference>
<name>A0ACB8WBD9_9TELE</name>